<dbReference type="Proteomes" id="UP000563426">
    <property type="component" value="Unassembled WGS sequence"/>
</dbReference>
<proteinExistence type="predicted"/>
<evidence type="ECO:0000313" key="2">
    <source>
        <dbReference type="Proteomes" id="UP000563426"/>
    </source>
</evidence>
<accession>A0A3A8I0M9</accession>
<organism evidence="1 2">
    <name type="scientific">Corallococcus exercitus</name>
    <dbReference type="NCBI Taxonomy" id="2316736"/>
    <lineage>
        <taxon>Bacteria</taxon>
        <taxon>Pseudomonadati</taxon>
        <taxon>Myxococcota</taxon>
        <taxon>Myxococcia</taxon>
        <taxon>Myxococcales</taxon>
        <taxon>Cystobacterineae</taxon>
        <taxon>Myxococcaceae</taxon>
        <taxon>Corallococcus</taxon>
    </lineage>
</organism>
<evidence type="ECO:0000313" key="1">
    <source>
        <dbReference type="EMBL" id="NOK31940.1"/>
    </source>
</evidence>
<dbReference type="EMBL" id="JABFJV010000005">
    <property type="protein sequence ID" value="NOK31940.1"/>
    <property type="molecule type" value="Genomic_DNA"/>
</dbReference>
<evidence type="ECO:0008006" key="3">
    <source>
        <dbReference type="Google" id="ProtNLM"/>
    </source>
</evidence>
<gene>
    <name evidence="1" type="ORF">HMI49_01820</name>
</gene>
<dbReference type="OrthoDB" id="69974at2"/>
<sequence length="196" mass="21532">MRLETHLTVALSPGAEPELRAWAARRGVKALCIELVRGAAPRQVMLTLRGSRSVEEARQHAEALAFEARTTCDARRCRLKVEAPWTPSRLAGQAPVYLEHHVRVSTRDLEALVRLAASQAAHLSRSAYKVSPDGVQERFLTQRFGPSDDAAMGAAFDSLLVGLAGAGLPVTKVERERVLFDDNIALDEGWLEETPR</sequence>
<comment type="caution">
    <text evidence="1">The sequence shown here is derived from an EMBL/GenBank/DDBJ whole genome shotgun (WGS) entry which is preliminary data.</text>
</comment>
<reference evidence="1 2" key="1">
    <citation type="submission" date="2020-05" db="EMBL/GenBank/DDBJ databases">
        <authorList>
            <person name="Whitworth D."/>
        </authorList>
    </citation>
    <scope>NUCLEOTIDE SEQUENCE [LARGE SCALE GENOMIC DNA]</scope>
    <source>
        <strain evidence="1 2">AB043B</strain>
    </source>
</reference>
<dbReference type="AlphaFoldDB" id="A0A3A8I0M9"/>
<protein>
    <recommendedName>
        <fullName evidence="3">Ankyrin</fullName>
    </recommendedName>
</protein>
<name>A0A3A8I0M9_9BACT</name>
<keyword evidence="2" id="KW-1185">Reference proteome</keyword>